<dbReference type="EMBL" id="AYSV01000139">
    <property type="protein sequence ID" value="ETD66581.1"/>
    <property type="molecule type" value="Genomic_DNA"/>
</dbReference>
<proteinExistence type="predicted"/>
<reference evidence="1 2" key="1">
    <citation type="submission" date="2013-11" db="EMBL/GenBank/DDBJ databases">
        <title>Genomic analysis of Pelistega sp. HM-7.</title>
        <authorList>
            <person name="Kumbhare S.V."/>
            <person name="Shetty S.A."/>
            <person name="Sharma O."/>
            <person name="Dhotre D.P."/>
        </authorList>
    </citation>
    <scope>NUCLEOTIDE SEQUENCE [LARGE SCALE GENOMIC DNA]</scope>
    <source>
        <strain evidence="1 2">HM-7</strain>
    </source>
</reference>
<keyword evidence="2" id="KW-1185">Reference proteome</keyword>
<dbReference type="Proteomes" id="UP000018766">
    <property type="component" value="Unassembled WGS sequence"/>
</dbReference>
<protein>
    <submittedName>
        <fullName evidence="1">Uncharacterized protein</fullName>
    </submittedName>
</protein>
<gene>
    <name evidence="1" type="ORF">V757_12465</name>
</gene>
<comment type="caution">
    <text evidence="1">The sequence shown here is derived from an EMBL/GenBank/DDBJ whole genome shotgun (WGS) entry which is preliminary data.</text>
</comment>
<sequence>MSFLGGWVLPKGGKGGIMSIFPAEAAINQVDKLLEGWLKRRGRLSELS</sequence>
<accession>V8FRS7</accession>
<organism evidence="1 2">
    <name type="scientific">Pelistega indica</name>
    <dbReference type="NCBI Taxonomy" id="1414851"/>
    <lineage>
        <taxon>Bacteria</taxon>
        <taxon>Pseudomonadati</taxon>
        <taxon>Pseudomonadota</taxon>
        <taxon>Betaproteobacteria</taxon>
        <taxon>Burkholderiales</taxon>
        <taxon>Alcaligenaceae</taxon>
        <taxon>Pelistega</taxon>
    </lineage>
</organism>
<evidence type="ECO:0000313" key="2">
    <source>
        <dbReference type="Proteomes" id="UP000018766"/>
    </source>
</evidence>
<name>V8FRS7_9BURK</name>
<evidence type="ECO:0000313" key="1">
    <source>
        <dbReference type="EMBL" id="ETD66581.1"/>
    </source>
</evidence>
<dbReference type="AlphaFoldDB" id="V8FRS7"/>